<keyword evidence="3" id="KW-1003">Cell membrane</keyword>
<evidence type="ECO:0000256" key="2">
    <source>
        <dbReference type="ARBA" id="ARBA00010142"/>
    </source>
</evidence>
<evidence type="ECO:0000256" key="6">
    <source>
        <dbReference type="ARBA" id="ARBA00023134"/>
    </source>
</evidence>
<dbReference type="PROSITE" id="PS51419">
    <property type="entry name" value="RAB"/>
    <property type="match status" value="1"/>
</dbReference>
<dbReference type="GO" id="GO:0005525">
    <property type="term" value="F:GTP binding"/>
    <property type="evidence" value="ECO:0007669"/>
    <property type="project" value="UniProtKB-KW"/>
</dbReference>
<dbReference type="PROSITE" id="PS51420">
    <property type="entry name" value="RHO"/>
    <property type="match status" value="1"/>
</dbReference>
<organism evidence="10 11">
    <name type="scientific">Meganyctiphanes norvegica</name>
    <name type="common">Northern krill</name>
    <name type="synonym">Thysanopoda norvegica</name>
    <dbReference type="NCBI Taxonomy" id="48144"/>
    <lineage>
        <taxon>Eukaryota</taxon>
        <taxon>Metazoa</taxon>
        <taxon>Ecdysozoa</taxon>
        <taxon>Arthropoda</taxon>
        <taxon>Crustacea</taxon>
        <taxon>Multicrustacea</taxon>
        <taxon>Malacostraca</taxon>
        <taxon>Eumalacostraca</taxon>
        <taxon>Eucarida</taxon>
        <taxon>Euphausiacea</taxon>
        <taxon>Euphausiidae</taxon>
        <taxon>Meganyctiphanes</taxon>
    </lineage>
</organism>
<dbReference type="InterPro" id="IPR001806">
    <property type="entry name" value="Small_GTPase"/>
</dbReference>
<dbReference type="GO" id="GO:0005886">
    <property type="term" value="C:plasma membrane"/>
    <property type="evidence" value="ECO:0007669"/>
    <property type="project" value="UniProtKB-SubCell"/>
</dbReference>
<keyword evidence="6" id="KW-0342">GTP-binding</keyword>
<keyword evidence="11" id="KW-1185">Reference proteome</keyword>
<evidence type="ECO:0000256" key="4">
    <source>
        <dbReference type="ARBA" id="ARBA00022481"/>
    </source>
</evidence>
<dbReference type="InterPro" id="IPR005225">
    <property type="entry name" value="Small_GTP-bd"/>
</dbReference>
<reference evidence="10 11" key="1">
    <citation type="submission" date="2024-05" db="EMBL/GenBank/DDBJ databases">
        <authorList>
            <person name="Wallberg A."/>
        </authorList>
    </citation>
    <scope>NUCLEOTIDE SEQUENCE [LARGE SCALE GENOMIC DNA]</scope>
</reference>
<dbReference type="GO" id="GO:0035099">
    <property type="term" value="P:hemocyte migration"/>
    <property type="evidence" value="ECO:0007669"/>
    <property type="project" value="UniProtKB-ARBA"/>
</dbReference>
<dbReference type="Proteomes" id="UP001497623">
    <property type="component" value="Unassembled WGS sequence"/>
</dbReference>
<dbReference type="SMART" id="SM00175">
    <property type="entry name" value="RAB"/>
    <property type="match status" value="1"/>
</dbReference>
<dbReference type="GO" id="GO:0007264">
    <property type="term" value="P:small GTPase-mediated signal transduction"/>
    <property type="evidence" value="ECO:0007669"/>
    <property type="project" value="InterPro"/>
</dbReference>
<dbReference type="GO" id="GO:0003006">
    <property type="term" value="P:developmental process involved in reproduction"/>
    <property type="evidence" value="ECO:0007669"/>
    <property type="project" value="UniProtKB-ARBA"/>
</dbReference>
<evidence type="ECO:0000313" key="10">
    <source>
        <dbReference type="EMBL" id="CAL4066966.1"/>
    </source>
</evidence>
<dbReference type="Pfam" id="PF00071">
    <property type="entry name" value="Ras"/>
    <property type="match status" value="1"/>
</dbReference>
<evidence type="ECO:0000256" key="1">
    <source>
        <dbReference type="ARBA" id="ARBA00004342"/>
    </source>
</evidence>
<dbReference type="GO" id="GO:0001667">
    <property type="term" value="P:ameboidal-type cell migration"/>
    <property type="evidence" value="ECO:0007669"/>
    <property type="project" value="UniProtKB-ARBA"/>
</dbReference>
<evidence type="ECO:0000256" key="8">
    <source>
        <dbReference type="ARBA" id="ARBA00023288"/>
    </source>
</evidence>
<dbReference type="InterPro" id="IPR003578">
    <property type="entry name" value="Small_GTPase_Rho"/>
</dbReference>
<proteinExistence type="inferred from homology"/>
<evidence type="ECO:0000256" key="5">
    <source>
        <dbReference type="ARBA" id="ARBA00022741"/>
    </source>
</evidence>
<evidence type="ECO:0000256" key="9">
    <source>
        <dbReference type="ARBA" id="ARBA00023289"/>
    </source>
</evidence>
<keyword evidence="4" id="KW-0488">Methylation</keyword>
<dbReference type="SUPFAM" id="SSF52540">
    <property type="entry name" value="P-loop containing nucleoside triphosphate hydrolases"/>
    <property type="match status" value="1"/>
</dbReference>
<dbReference type="PROSITE" id="PS51421">
    <property type="entry name" value="RAS"/>
    <property type="match status" value="1"/>
</dbReference>
<dbReference type="PRINTS" id="PR00449">
    <property type="entry name" value="RASTRNSFRMNG"/>
</dbReference>
<dbReference type="PANTHER" id="PTHR24072">
    <property type="entry name" value="RHO FAMILY GTPASE"/>
    <property type="match status" value="1"/>
</dbReference>
<dbReference type="AlphaFoldDB" id="A0AAV2PYY5"/>
<comment type="similarity">
    <text evidence="2">Belongs to the small GTPase superfamily. Rho family.</text>
</comment>
<keyword evidence="7" id="KW-0472">Membrane</keyword>
<dbReference type="SMART" id="SM00173">
    <property type="entry name" value="RAS"/>
    <property type="match status" value="1"/>
</dbReference>
<dbReference type="SMART" id="SM00174">
    <property type="entry name" value="RHO"/>
    <property type="match status" value="1"/>
</dbReference>
<keyword evidence="5" id="KW-0547">Nucleotide-binding</keyword>
<dbReference type="CDD" id="cd00157">
    <property type="entry name" value="Rho"/>
    <property type="match status" value="1"/>
</dbReference>
<dbReference type="GO" id="GO:0022412">
    <property type="term" value="P:cellular process involved in reproduction in multicellular organism"/>
    <property type="evidence" value="ECO:0007669"/>
    <property type="project" value="UniProtKB-ARBA"/>
</dbReference>
<evidence type="ECO:0000256" key="7">
    <source>
        <dbReference type="ARBA" id="ARBA00023136"/>
    </source>
</evidence>
<gene>
    <name evidence="10" type="ORF">MNOR_LOCUS6052</name>
</gene>
<dbReference type="Gene3D" id="3.40.50.300">
    <property type="entry name" value="P-loop containing nucleotide triphosphate hydrolases"/>
    <property type="match status" value="1"/>
</dbReference>
<keyword evidence="8" id="KW-0449">Lipoprotein</keyword>
<keyword evidence="9" id="KW-0636">Prenylation</keyword>
<dbReference type="NCBIfam" id="TIGR00231">
    <property type="entry name" value="small_GTP"/>
    <property type="match status" value="1"/>
</dbReference>
<evidence type="ECO:0000313" key="11">
    <source>
        <dbReference type="Proteomes" id="UP001497623"/>
    </source>
</evidence>
<dbReference type="GO" id="GO:0035006">
    <property type="term" value="P:melanization defense response"/>
    <property type="evidence" value="ECO:0007669"/>
    <property type="project" value="UniProtKB-ARBA"/>
</dbReference>
<evidence type="ECO:0000256" key="3">
    <source>
        <dbReference type="ARBA" id="ARBA00022475"/>
    </source>
</evidence>
<comment type="subcellular location">
    <subcellularLocation>
        <location evidence="1">Cell membrane</location>
        <topology evidence="1">Lipid-anchor</topology>
        <orientation evidence="1">Cytoplasmic side</orientation>
    </subcellularLocation>
</comment>
<dbReference type="EMBL" id="CAXKWB010002431">
    <property type="protein sequence ID" value="CAL4066966.1"/>
    <property type="molecule type" value="Genomic_DNA"/>
</dbReference>
<dbReference type="FunFam" id="3.40.50.300:FF:000983">
    <property type="entry name" value="Rho family GTPase"/>
    <property type="match status" value="1"/>
</dbReference>
<dbReference type="GO" id="GO:0003924">
    <property type="term" value="F:GTPase activity"/>
    <property type="evidence" value="ECO:0007669"/>
    <property type="project" value="InterPro"/>
</dbReference>
<comment type="caution">
    <text evidence="10">The sequence shown here is derived from an EMBL/GenBank/DDBJ whole genome shotgun (WGS) entry which is preliminary data.</text>
</comment>
<name>A0AAV2PYY5_MEGNR</name>
<sequence>MATGRCFKIVTVGDGTVGKTCVLIAYTQNAFPVEYVPTVFENYSGDITVDDRKYGVNLWDTAGQEGYDRVRLLAYNGTNCFLVCFSVVDKKSFENVTATWLPEIRQQCPNIPVILVGTKSDLRGTVGAGQEIMAAEAKKLASREHLVAYVETSAKKFENLNDVFIEAVKASEAPPKKKAERPCSIL</sequence>
<dbReference type="InterPro" id="IPR027417">
    <property type="entry name" value="P-loop_NTPase"/>
</dbReference>
<accession>A0AAV2PYY5</accession>
<protein>
    <submittedName>
        <fullName evidence="10">Uncharacterized protein</fullName>
    </submittedName>
</protein>